<keyword evidence="1" id="KW-0472">Membrane</keyword>
<keyword evidence="3" id="KW-1185">Reference proteome</keyword>
<evidence type="ECO:0000313" key="2">
    <source>
        <dbReference type="EMBL" id="WMT04461.1"/>
    </source>
</evidence>
<feature type="transmembrane region" description="Helical" evidence="1">
    <location>
        <begin position="76"/>
        <end position="94"/>
    </location>
</feature>
<dbReference type="RefSeq" id="WP_309152821.1">
    <property type="nucleotide sequence ID" value="NZ_CP133568.1"/>
</dbReference>
<accession>A0ABY9PBP6</accession>
<keyword evidence="1" id="KW-0812">Transmembrane</keyword>
<sequence length="140" mass="15105">MTALRTLRLFLTSLLALILAAMAFLALNWSGGELAARLRLPPGGAARLSWDLAWTVAAAALALWIVARWAPVAARWQAGAAWAALTALALWAVTNLGGEFPLWFDAGLLAALPALGWLAWRWSGPARRNERQQLPRQPSG</sequence>
<gene>
    <name evidence="2" type="ORF">RDV84_06425</name>
</gene>
<dbReference type="Proteomes" id="UP001229313">
    <property type="component" value="Chromosome"/>
</dbReference>
<evidence type="ECO:0000256" key="1">
    <source>
        <dbReference type="SAM" id="Phobius"/>
    </source>
</evidence>
<protein>
    <recommendedName>
        <fullName evidence="4">DUF4175 domain-containing protein</fullName>
    </recommendedName>
</protein>
<reference evidence="2 3" key="1">
    <citation type="submission" date="2023-08" db="EMBL/GenBank/DDBJ databases">
        <title>The whole genome sequence of Lysobacter yananisis.</title>
        <authorList>
            <person name="Sun H."/>
        </authorList>
    </citation>
    <scope>NUCLEOTIDE SEQUENCE [LARGE SCALE GENOMIC DNA]</scope>
    <source>
        <strain evidence="2 3">SNNU513</strain>
    </source>
</reference>
<keyword evidence="1" id="KW-1133">Transmembrane helix</keyword>
<dbReference type="EMBL" id="CP133568">
    <property type="protein sequence ID" value="WMT04461.1"/>
    <property type="molecule type" value="Genomic_DNA"/>
</dbReference>
<evidence type="ECO:0008006" key="4">
    <source>
        <dbReference type="Google" id="ProtNLM"/>
    </source>
</evidence>
<feature type="transmembrane region" description="Helical" evidence="1">
    <location>
        <begin position="51"/>
        <end position="69"/>
    </location>
</feature>
<name>A0ABY9PBP6_9GAMM</name>
<evidence type="ECO:0000313" key="3">
    <source>
        <dbReference type="Proteomes" id="UP001229313"/>
    </source>
</evidence>
<feature type="transmembrane region" description="Helical" evidence="1">
    <location>
        <begin position="100"/>
        <end position="120"/>
    </location>
</feature>
<proteinExistence type="predicted"/>
<organism evidence="2 3">
    <name type="scientific">Lysobacter yananisis</name>
    <dbReference type="NCBI Taxonomy" id="1003114"/>
    <lineage>
        <taxon>Bacteria</taxon>
        <taxon>Pseudomonadati</taxon>
        <taxon>Pseudomonadota</taxon>
        <taxon>Gammaproteobacteria</taxon>
        <taxon>Lysobacterales</taxon>
        <taxon>Lysobacteraceae</taxon>
        <taxon>Lysobacter</taxon>
    </lineage>
</organism>